<feature type="non-terminal residue" evidence="1">
    <location>
        <position position="95"/>
    </location>
</feature>
<dbReference type="EMBL" id="CAJVQB010070652">
    <property type="protein sequence ID" value="CAG8842903.1"/>
    <property type="molecule type" value="Genomic_DNA"/>
</dbReference>
<comment type="caution">
    <text evidence="1">The sequence shown here is derived from an EMBL/GenBank/DDBJ whole genome shotgun (WGS) entry which is preliminary data.</text>
</comment>
<keyword evidence="2" id="KW-1185">Reference proteome</keyword>
<proteinExistence type="predicted"/>
<protein>
    <submittedName>
        <fullName evidence="1">15845_t:CDS:1</fullName>
    </submittedName>
</protein>
<organism evidence="1 2">
    <name type="scientific">Gigaspora margarita</name>
    <dbReference type="NCBI Taxonomy" id="4874"/>
    <lineage>
        <taxon>Eukaryota</taxon>
        <taxon>Fungi</taxon>
        <taxon>Fungi incertae sedis</taxon>
        <taxon>Mucoromycota</taxon>
        <taxon>Glomeromycotina</taxon>
        <taxon>Glomeromycetes</taxon>
        <taxon>Diversisporales</taxon>
        <taxon>Gigasporaceae</taxon>
        <taxon>Gigaspora</taxon>
    </lineage>
</organism>
<accession>A0ABN7WYN3</accession>
<sequence>MSKPSSKRSEEQIIVTISDGLRDARHAEHSNKWSEQTTIYVYSKELGKVLVKYVFGSKNFEINSLHFIKGDCLLFKTDGPKYRMMNPRTRVNIID</sequence>
<evidence type="ECO:0000313" key="1">
    <source>
        <dbReference type="EMBL" id="CAG8842903.1"/>
    </source>
</evidence>
<gene>
    <name evidence="1" type="ORF">GMARGA_LOCUS36242</name>
</gene>
<dbReference type="Proteomes" id="UP000789901">
    <property type="component" value="Unassembled WGS sequence"/>
</dbReference>
<evidence type="ECO:0000313" key="2">
    <source>
        <dbReference type="Proteomes" id="UP000789901"/>
    </source>
</evidence>
<name>A0ABN7WYN3_GIGMA</name>
<reference evidence="1 2" key="1">
    <citation type="submission" date="2021-06" db="EMBL/GenBank/DDBJ databases">
        <authorList>
            <person name="Kallberg Y."/>
            <person name="Tangrot J."/>
            <person name="Rosling A."/>
        </authorList>
    </citation>
    <scope>NUCLEOTIDE SEQUENCE [LARGE SCALE GENOMIC DNA]</scope>
    <source>
        <strain evidence="1 2">120-4 pot B 10/14</strain>
    </source>
</reference>